<keyword evidence="2" id="KW-1185">Reference proteome</keyword>
<proteinExistence type="predicted"/>
<name>A0A9D4CTE8_DREPO</name>
<organism evidence="1 2">
    <name type="scientific">Dreissena polymorpha</name>
    <name type="common">Zebra mussel</name>
    <name type="synonym">Mytilus polymorpha</name>
    <dbReference type="NCBI Taxonomy" id="45954"/>
    <lineage>
        <taxon>Eukaryota</taxon>
        <taxon>Metazoa</taxon>
        <taxon>Spiralia</taxon>
        <taxon>Lophotrochozoa</taxon>
        <taxon>Mollusca</taxon>
        <taxon>Bivalvia</taxon>
        <taxon>Autobranchia</taxon>
        <taxon>Heteroconchia</taxon>
        <taxon>Euheterodonta</taxon>
        <taxon>Imparidentia</taxon>
        <taxon>Neoheterodontei</taxon>
        <taxon>Myida</taxon>
        <taxon>Dreissenoidea</taxon>
        <taxon>Dreissenidae</taxon>
        <taxon>Dreissena</taxon>
    </lineage>
</organism>
<reference evidence="1" key="1">
    <citation type="journal article" date="2019" name="bioRxiv">
        <title>The Genome of the Zebra Mussel, Dreissena polymorpha: A Resource for Invasive Species Research.</title>
        <authorList>
            <person name="McCartney M.A."/>
            <person name="Auch B."/>
            <person name="Kono T."/>
            <person name="Mallez S."/>
            <person name="Zhang Y."/>
            <person name="Obille A."/>
            <person name="Becker A."/>
            <person name="Abrahante J.E."/>
            <person name="Garbe J."/>
            <person name="Badalamenti J.P."/>
            <person name="Herman A."/>
            <person name="Mangelson H."/>
            <person name="Liachko I."/>
            <person name="Sullivan S."/>
            <person name="Sone E.D."/>
            <person name="Koren S."/>
            <person name="Silverstein K.A.T."/>
            <person name="Beckman K.B."/>
            <person name="Gohl D.M."/>
        </authorList>
    </citation>
    <scope>NUCLEOTIDE SEQUENCE</scope>
    <source>
        <strain evidence="1">Duluth1</strain>
        <tissue evidence="1">Whole animal</tissue>
    </source>
</reference>
<comment type="caution">
    <text evidence="1">The sequence shown here is derived from an EMBL/GenBank/DDBJ whole genome shotgun (WGS) entry which is preliminary data.</text>
</comment>
<dbReference type="AlphaFoldDB" id="A0A9D4CTE8"/>
<dbReference type="EMBL" id="JAIWYP010000011">
    <property type="protein sequence ID" value="KAH3733067.1"/>
    <property type="molecule type" value="Genomic_DNA"/>
</dbReference>
<gene>
    <name evidence="1" type="ORF">DPMN_039491</name>
</gene>
<evidence type="ECO:0000313" key="1">
    <source>
        <dbReference type="EMBL" id="KAH3733067.1"/>
    </source>
</evidence>
<accession>A0A9D4CTE8</accession>
<dbReference type="Proteomes" id="UP000828390">
    <property type="component" value="Unassembled WGS sequence"/>
</dbReference>
<evidence type="ECO:0000313" key="2">
    <source>
        <dbReference type="Proteomes" id="UP000828390"/>
    </source>
</evidence>
<sequence>MEICTIMNRLGYSEVMRRRRAWNESLSDHKPTVITAGSKAEGLTCLLESNWDVLYVEKNVLCVESGINLYTIHDDIYLFRMDTRRAYPGHCRLLQKRPGINRHDAIINALCIDGHGDILLSSRLFIDHFSDYALSGAVFHEQAGPSRPYTLNGVFHFDRHPTNMGCQTTRIIRSLSNTVEDVL</sequence>
<reference evidence="1" key="2">
    <citation type="submission" date="2020-11" db="EMBL/GenBank/DDBJ databases">
        <authorList>
            <person name="McCartney M.A."/>
            <person name="Auch B."/>
            <person name="Kono T."/>
            <person name="Mallez S."/>
            <person name="Becker A."/>
            <person name="Gohl D.M."/>
            <person name="Silverstein K.A.T."/>
            <person name="Koren S."/>
            <person name="Bechman K.B."/>
            <person name="Herman A."/>
            <person name="Abrahante J.E."/>
            <person name="Garbe J."/>
        </authorList>
    </citation>
    <scope>NUCLEOTIDE SEQUENCE</scope>
    <source>
        <strain evidence="1">Duluth1</strain>
        <tissue evidence="1">Whole animal</tissue>
    </source>
</reference>
<protein>
    <submittedName>
        <fullName evidence="1">Uncharacterized protein</fullName>
    </submittedName>
</protein>